<name>A0A4R2R2W1_9PSEU</name>
<dbReference type="Gene3D" id="1.10.630.10">
    <property type="entry name" value="Cytochrome P450"/>
    <property type="match status" value="1"/>
</dbReference>
<proteinExistence type="inferred from homology"/>
<reference evidence="8 9" key="1">
    <citation type="submission" date="2019-03" db="EMBL/GenBank/DDBJ databases">
        <title>Genomic Encyclopedia of Type Strains, Phase IV (KMG-IV): sequencing the most valuable type-strain genomes for metagenomic binning, comparative biology and taxonomic classification.</title>
        <authorList>
            <person name="Goeker M."/>
        </authorList>
    </citation>
    <scope>NUCLEOTIDE SEQUENCE [LARGE SCALE GENOMIC DNA]</scope>
    <source>
        <strain evidence="8 9">DSM 45765</strain>
    </source>
</reference>
<accession>A0A4R2R2W1</accession>
<organism evidence="8 9">
    <name type="scientific">Tamaricihabitans halophyticus</name>
    <dbReference type="NCBI Taxonomy" id="1262583"/>
    <lineage>
        <taxon>Bacteria</taxon>
        <taxon>Bacillati</taxon>
        <taxon>Actinomycetota</taxon>
        <taxon>Actinomycetes</taxon>
        <taxon>Pseudonocardiales</taxon>
        <taxon>Pseudonocardiaceae</taxon>
        <taxon>Tamaricihabitans</taxon>
    </lineage>
</organism>
<dbReference type="OrthoDB" id="502624at2"/>
<comment type="caution">
    <text evidence="8">The sequence shown here is derived from an EMBL/GenBank/DDBJ whole genome shotgun (WGS) entry which is preliminary data.</text>
</comment>
<keyword evidence="9" id="KW-1185">Reference proteome</keyword>
<dbReference type="CDD" id="cd20625">
    <property type="entry name" value="CYP164-like"/>
    <property type="match status" value="1"/>
</dbReference>
<keyword evidence="4 7" id="KW-0560">Oxidoreductase</keyword>
<dbReference type="InterPro" id="IPR001128">
    <property type="entry name" value="Cyt_P450"/>
</dbReference>
<dbReference type="GO" id="GO:0016705">
    <property type="term" value="F:oxidoreductase activity, acting on paired donors, with incorporation or reduction of molecular oxygen"/>
    <property type="evidence" value="ECO:0007669"/>
    <property type="project" value="InterPro"/>
</dbReference>
<dbReference type="AlphaFoldDB" id="A0A4R2R2W1"/>
<dbReference type="GO" id="GO:0020037">
    <property type="term" value="F:heme binding"/>
    <property type="evidence" value="ECO:0007669"/>
    <property type="project" value="InterPro"/>
</dbReference>
<dbReference type="Proteomes" id="UP000294911">
    <property type="component" value="Unassembled WGS sequence"/>
</dbReference>
<evidence type="ECO:0000256" key="4">
    <source>
        <dbReference type="ARBA" id="ARBA00023002"/>
    </source>
</evidence>
<dbReference type="PANTHER" id="PTHR46696">
    <property type="entry name" value="P450, PUTATIVE (EUROFUNG)-RELATED"/>
    <property type="match status" value="1"/>
</dbReference>
<keyword evidence="2 7" id="KW-0349">Heme</keyword>
<dbReference type="GO" id="GO:0004497">
    <property type="term" value="F:monooxygenase activity"/>
    <property type="evidence" value="ECO:0007669"/>
    <property type="project" value="UniProtKB-KW"/>
</dbReference>
<dbReference type="InterPro" id="IPR036396">
    <property type="entry name" value="Cyt_P450_sf"/>
</dbReference>
<dbReference type="GO" id="GO:0005506">
    <property type="term" value="F:iron ion binding"/>
    <property type="evidence" value="ECO:0007669"/>
    <property type="project" value="InterPro"/>
</dbReference>
<dbReference type="FunFam" id="1.10.630.10:FF:000018">
    <property type="entry name" value="Cytochrome P450 monooxygenase"/>
    <property type="match status" value="1"/>
</dbReference>
<dbReference type="PRINTS" id="PR00359">
    <property type="entry name" value="BP450"/>
</dbReference>
<evidence type="ECO:0000313" key="9">
    <source>
        <dbReference type="Proteomes" id="UP000294911"/>
    </source>
</evidence>
<keyword evidence="6 7" id="KW-0503">Monooxygenase</keyword>
<dbReference type="SUPFAM" id="SSF48264">
    <property type="entry name" value="Cytochrome P450"/>
    <property type="match status" value="1"/>
</dbReference>
<keyword evidence="3 7" id="KW-0479">Metal-binding</keyword>
<evidence type="ECO:0000256" key="1">
    <source>
        <dbReference type="ARBA" id="ARBA00010617"/>
    </source>
</evidence>
<evidence type="ECO:0000256" key="7">
    <source>
        <dbReference type="RuleBase" id="RU000461"/>
    </source>
</evidence>
<evidence type="ECO:0000256" key="2">
    <source>
        <dbReference type="ARBA" id="ARBA00022617"/>
    </source>
</evidence>
<evidence type="ECO:0000256" key="6">
    <source>
        <dbReference type="ARBA" id="ARBA00023033"/>
    </source>
</evidence>
<dbReference type="InterPro" id="IPR017972">
    <property type="entry name" value="Cyt_P450_CS"/>
</dbReference>
<dbReference type="Pfam" id="PF00067">
    <property type="entry name" value="p450"/>
    <property type="match status" value="1"/>
</dbReference>
<sequence length="412" mass="46395">MRVDHEISTDILFTFNNPELIPDPYPIYQAMRLDAPAHLLPLYDGSWIFLDYHDVRQLLRDSRLSNDRSELPLRALPPEQRREYPEMTAIMRRWVGMQDQPAHLPMRRHLNHVTEHLDAARLRSVAQSYIDQLVAQLDTGTEVDVIGELAYRLPALVISDLLGLPVTDYLRLAQLADELAYVFGSSQLTAADVDAASSSATNLVDYLAAQANRPGLPDDSLLYRMLHTRTDQYQFTPAQAYAQCVLLLFAGLEPTRYAIGNAIHALATHPEQTAALRADPRLLPSGVEELLRYDSPVQWVGRKATESFDFHGHRIERGQLVFPFVGAANRDPKRFANPDTLDVGRTGNQHLSFGHGGHHCLGAALVRVQLQVTLSELLHRFSGFRLSESTDIRWNSNVSFHGHQFLPVTFLA</sequence>
<dbReference type="EMBL" id="SLXQ01000001">
    <property type="protein sequence ID" value="TCP56893.1"/>
    <property type="molecule type" value="Genomic_DNA"/>
</dbReference>
<dbReference type="PANTHER" id="PTHR46696:SF1">
    <property type="entry name" value="CYTOCHROME P450 YJIB-RELATED"/>
    <property type="match status" value="1"/>
</dbReference>
<gene>
    <name evidence="8" type="ORF">EV191_101842</name>
</gene>
<evidence type="ECO:0000256" key="3">
    <source>
        <dbReference type="ARBA" id="ARBA00022723"/>
    </source>
</evidence>
<protein>
    <recommendedName>
        <fullName evidence="10">Cytochrome P450</fullName>
    </recommendedName>
</protein>
<keyword evidence="5 7" id="KW-0408">Iron</keyword>
<dbReference type="PROSITE" id="PS00086">
    <property type="entry name" value="CYTOCHROME_P450"/>
    <property type="match status" value="1"/>
</dbReference>
<dbReference type="InterPro" id="IPR002397">
    <property type="entry name" value="Cyt_P450_B"/>
</dbReference>
<comment type="similarity">
    <text evidence="1 7">Belongs to the cytochrome P450 family.</text>
</comment>
<evidence type="ECO:0000313" key="8">
    <source>
        <dbReference type="EMBL" id="TCP56893.1"/>
    </source>
</evidence>
<evidence type="ECO:0008006" key="10">
    <source>
        <dbReference type="Google" id="ProtNLM"/>
    </source>
</evidence>
<dbReference type="RefSeq" id="WP_132875433.1">
    <property type="nucleotide sequence ID" value="NZ_SLXQ01000001.1"/>
</dbReference>
<evidence type="ECO:0000256" key="5">
    <source>
        <dbReference type="ARBA" id="ARBA00023004"/>
    </source>
</evidence>